<dbReference type="PANTHER" id="PTHR34072:SF52">
    <property type="entry name" value="RIBONUCLEASE H"/>
    <property type="match status" value="1"/>
</dbReference>
<dbReference type="InterPro" id="IPR043128">
    <property type="entry name" value="Rev_trsase/Diguanyl_cyclase"/>
</dbReference>
<keyword evidence="4" id="KW-1185">Reference proteome</keyword>
<evidence type="ECO:0000313" key="3">
    <source>
        <dbReference type="EMBL" id="GJT75549.1"/>
    </source>
</evidence>
<dbReference type="Gene3D" id="3.30.70.270">
    <property type="match status" value="1"/>
</dbReference>
<feature type="compositionally biased region" description="Polar residues" evidence="1">
    <location>
        <begin position="584"/>
        <end position="595"/>
    </location>
</feature>
<dbReference type="PANTHER" id="PTHR34072">
    <property type="entry name" value="ENZYMATIC POLYPROTEIN-RELATED"/>
    <property type="match status" value="1"/>
</dbReference>
<feature type="region of interest" description="Disordered" evidence="1">
    <location>
        <begin position="148"/>
        <end position="196"/>
    </location>
</feature>
<gene>
    <name evidence="3" type="ORF">Tco_1042274</name>
</gene>
<reference evidence="3" key="2">
    <citation type="submission" date="2022-01" db="EMBL/GenBank/DDBJ databases">
        <authorList>
            <person name="Yamashiro T."/>
            <person name="Shiraishi A."/>
            <person name="Satake H."/>
            <person name="Nakayama K."/>
        </authorList>
    </citation>
    <scope>NUCLEOTIDE SEQUENCE</scope>
</reference>
<feature type="domain" description="Reverse transcriptase/retrotransposon-derived protein RNase H-like" evidence="2">
    <location>
        <begin position="818"/>
        <end position="863"/>
    </location>
</feature>
<dbReference type="SUPFAM" id="SSF56672">
    <property type="entry name" value="DNA/RNA polymerases"/>
    <property type="match status" value="1"/>
</dbReference>
<feature type="region of interest" description="Disordered" evidence="1">
    <location>
        <begin position="569"/>
        <end position="596"/>
    </location>
</feature>
<feature type="compositionally biased region" description="Pro residues" evidence="1">
    <location>
        <begin position="168"/>
        <end position="177"/>
    </location>
</feature>
<dbReference type="Pfam" id="PF17919">
    <property type="entry name" value="RT_RNaseH_2"/>
    <property type="match status" value="1"/>
</dbReference>
<dbReference type="Pfam" id="PF14223">
    <property type="entry name" value="Retrotran_gag_2"/>
    <property type="match status" value="1"/>
</dbReference>
<feature type="compositionally biased region" description="Pro residues" evidence="1">
    <location>
        <begin position="506"/>
        <end position="526"/>
    </location>
</feature>
<sequence>MVTVPIHQDTSSVPPMTTLVIDLTFPHPVSTTVHAPLPTSTTTTTTITTTTSLPPPQPQPQQSTTDPFLLQRIVDEIVIDAVDWAMQALLRAGFSDLPAVDMNEVLQQRMFEDNSYQAHEDHKNLFEALEKSLERDYSNQLLSYLEEAHRKKRKKRASPRTPSGSLPTQPPPPPPPVGTSGAPGNRAPSSSKTVAFTPPSMAWTTFDIRYESGGVFAAQESSPTDSLMNDDSIPDEQTIPSSNISDVENNWASALVSTYEPPAENSLLAKIGDMMTFMNWYCRKVNKTVLTQADFEGQAYEKFYIERHDSPSRRREDKNHMRILSVVRIKAYSRYGYDYLSEIILRRANFQKYKIAEKDFKNLYPSDFEDLNLLLLQGHLDHLSGSDKREENSTKRPTLPLLYWRYKDGMISNALRVLRIILVVLPEHPSDTKVLTMKMEILLDPTSDKLLVAVMSSASSAVTYTSVYTDSEPGRAFWGADDEEVSEGGIPRVIVYGYDGLPIQPVAPPSPDYIPGPEDPQTPPVPQDEDEREPMFVQAHDPDYVPEPVYPEYIPLEDEHVFPAEEQPLPPKCIKDGPFKQKTTEGNAKPESQWNPDERRVVVQDQRLKNIIMSCLPDDIMESVISCVSAKETWTDLVHSFEGPLDTKENRIMDMKLEYQTFRAKSTESLSQTYTHYKTLLNELANDGVNLSKHEISVGFVNSLPEKWLNFSQGLRNANHTQTLDLADIDRRSSIWLPSVESTRRRHLQNRFQDESKEEHEVHLKLMLELLEKGKLFEKFSKCEFWLQEVHFLGHVVNSEGIHVDPSKIEAKNQKFEWVDEQENAFQTLKYMLCDVPILALPEGTDDFVVYCDASNQGKANVVADALSRKE</sequence>
<evidence type="ECO:0000259" key="2">
    <source>
        <dbReference type="Pfam" id="PF17919"/>
    </source>
</evidence>
<accession>A0ABQ5GJC3</accession>
<feature type="compositionally biased region" description="Low complexity" evidence="1">
    <location>
        <begin position="36"/>
        <end position="52"/>
    </location>
</feature>
<evidence type="ECO:0000313" key="4">
    <source>
        <dbReference type="Proteomes" id="UP001151760"/>
    </source>
</evidence>
<feature type="region of interest" description="Disordered" evidence="1">
    <location>
        <begin position="506"/>
        <end position="532"/>
    </location>
</feature>
<protein>
    <submittedName>
        <fullName evidence="3">Retrovirus-related pol polyprotein from transposon TNT 1-94</fullName>
    </submittedName>
</protein>
<organism evidence="3 4">
    <name type="scientific">Tanacetum coccineum</name>
    <dbReference type="NCBI Taxonomy" id="301880"/>
    <lineage>
        <taxon>Eukaryota</taxon>
        <taxon>Viridiplantae</taxon>
        <taxon>Streptophyta</taxon>
        <taxon>Embryophyta</taxon>
        <taxon>Tracheophyta</taxon>
        <taxon>Spermatophyta</taxon>
        <taxon>Magnoliopsida</taxon>
        <taxon>eudicotyledons</taxon>
        <taxon>Gunneridae</taxon>
        <taxon>Pentapetalae</taxon>
        <taxon>asterids</taxon>
        <taxon>campanulids</taxon>
        <taxon>Asterales</taxon>
        <taxon>Asteraceae</taxon>
        <taxon>Asteroideae</taxon>
        <taxon>Anthemideae</taxon>
        <taxon>Anthemidinae</taxon>
        <taxon>Tanacetum</taxon>
    </lineage>
</organism>
<dbReference type="EMBL" id="BQNB010018540">
    <property type="protein sequence ID" value="GJT75549.1"/>
    <property type="molecule type" value="Genomic_DNA"/>
</dbReference>
<comment type="caution">
    <text evidence="3">The sequence shown here is derived from an EMBL/GenBank/DDBJ whole genome shotgun (WGS) entry which is preliminary data.</text>
</comment>
<feature type="region of interest" description="Disordered" evidence="1">
    <location>
        <begin position="34"/>
        <end position="64"/>
    </location>
</feature>
<reference evidence="3" key="1">
    <citation type="journal article" date="2022" name="Int. J. Mol. Sci.">
        <title>Draft Genome of Tanacetum Coccineum: Genomic Comparison of Closely Related Tanacetum-Family Plants.</title>
        <authorList>
            <person name="Yamashiro T."/>
            <person name="Shiraishi A."/>
            <person name="Nakayama K."/>
            <person name="Satake H."/>
        </authorList>
    </citation>
    <scope>NUCLEOTIDE SEQUENCE</scope>
</reference>
<dbReference type="Proteomes" id="UP001151760">
    <property type="component" value="Unassembled WGS sequence"/>
</dbReference>
<feature type="compositionally biased region" description="Basic and acidic residues" evidence="1">
    <location>
        <begin position="573"/>
        <end position="583"/>
    </location>
</feature>
<dbReference type="InterPro" id="IPR041577">
    <property type="entry name" value="RT_RNaseH_2"/>
</dbReference>
<evidence type="ECO:0000256" key="1">
    <source>
        <dbReference type="SAM" id="MobiDB-lite"/>
    </source>
</evidence>
<dbReference type="InterPro" id="IPR043502">
    <property type="entry name" value="DNA/RNA_pol_sf"/>
</dbReference>
<proteinExistence type="predicted"/>
<name>A0ABQ5GJC3_9ASTR</name>